<protein>
    <recommendedName>
        <fullName evidence="3">Transposase IS701-like DDE domain-containing protein</fullName>
    </recommendedName>
</protein>
<sequence>MNALYYNDEVSIPVAFEIIRKPLQFCDVKTRQIKRASKIIKNELLRDMLKTCVNNPLKFRYVLLFDIWFAATENFEAVLRSGKHFVAALKDNRQVALTLEDKQQGHFVKVGELTLLDRQAVRGWLKGFDQEVLLVRRVFTNKDGSTGTLNLV</sequence>
<evidence type="ECO:0008006" key="3">
    <source>
        <dbReference type="Google" id="ProtNLM"/>
    </source>
</evidence>
<dbReference type="EMBL" id="FNNH01000018">
    <property type="protein sequence ID" value="SDW59761.1"/>
    <property type="molecule type" value="Genomic_DNA"/>
</dbReference>
<organism evidence="1 2">
    <name type="scientific">Nitrosomonas communis</name>
    <dbReference type="NCBI Taxonomy" id="44574"/>
    <lineage>
        <taxon>Bacteria</taxon>
        <taxon>Pseudomonadati</taxon>
        <taxon>Pseudomonadota</taxon>
        <taxon>Betaproteobacteria</taxon>
        <taxon>Nitrosomonadales</taxon>
        <taxon>Nitrosomonadaceae</taxon>
        <taxon>Nitrosomonas</taxon>
    </lineage>
</organism>
<dbReference type="SUPFAM" id="SSF53098">
    <property type="entry name" value="Ribonuclease H-like"/>
    <property type="match status" value="1"/>
</dbReference>
<dbReference type="InterPro" id="IPR012337">
    <property type="entry name" value="RNaseH-like_sf"/>
</dbReference>
<evidence type="ECO:0000313" key="1">
    <source>
        <dbReference type="EMBL" id="SDW59761.1"/>
    </source>
</evidence>
<dbReference type="Proteomes" id="UP000183454">
    <property type="component" value="Unassembled WGS sequence"/>
</dbReference>
<evidence type="ECO:0000313" key="2">
    <source>
        <dbReference type="Proteomes" id="UP000183454"/>
    </source>
</evidence>
<dbReference type="AlphaFoldDB" id="A0A1H2UUK4"/>
<proteinExistence type="predicted"/>
<gene>
    <name evidence="1" type="ORF">SAMN05421882_10186</name>
</gene>
<accession>A0A1H2UUK4</accession>
<reference evidence="1 2" key="1">
    <citation type="submission" date="2016-10" db="EMBL/GenBank/DDBJ databases">
        <authorList>
            <person name="de Groot N.N."/>
        </authorList>
    </citation>
    <scope>NUCLEOTIDE SEQUENCE [LARGE SCALE GENOMIC DNA]</scope>
    <source>
        <strain evidence="1 2">Nm110</strain>
    </source>
</reference>
<name>A0A1H2UUK4_9PROT</name>